<dbReference type="GO" id="GO:0005524">
    <property type="term" value="F:ATP binding"/>
    <property type="evidence" value="ECO:0007669"/>
    <property type="project" value="UniProtKB-KW"/>
</dbReference>
<dbReference type="PANTHER" id="PTHR43581:SF2">
    <property type="entry name" value="EXCINUCLEASE ATPASE SUBUNIT"/>
    <property type="match status" value="1"/>
</dbReference>
<keyword evidence="2" id="KW-0067">ATP-binding</keyword>
<protein>
    <submittedName>
        <fullName evidence="2">ATP-binding protein</fullName>
    </submittedName>
    <submittedName>
        <fullName evidence="3">Uncharacterized conserved protein</fullName>
    </submittedName>
</protein>
<dbReference type="EMBL" id="UAVP01000009">
    <property type="protein sequence ID" value="SQA76205.1"/>
    <property type="molecule type" value="Genomic_DNA"/>
</dbReference>
<dbReference type="Proteomes" id="UP000217301">
    <property type="component" value="Chromosome"/>
</dbReference>
<gene>
    <name evidence="2" type="ORF">CGC55_10565</name>
    <name evidence="3" type="ORF">NCTC11653_02128</name>
</gene>
<dbReference type="SUPFAM" id="SSF52540">
    <property type="entry name" value="P-loop containing nucleoside triphosphate hydrolases"/>
    <property type="match status" value="1"/>
</dbReference>
<reference evidence="4" key="2">
    <citation type="submission" date="2017-06" db="EMBL/GenBank/DDBJ databases">
        <title>Capnocytophaga spp. assemblies.</title>
        <authorList>
            <person name="Gulvik C.A."/>
        </authorList>
    </citation>
    <scope>NUCLEOTIDE SEQUENCE [LARGE SCALE GENOMIC DNA]</scope>
    <source>
        <strain evidence="4">KC1668</strain>
    </source>
</reference>
<dbReference type="InterPro" id="IPR051396">
    <property type="entry name" value="Bact_Antivir_Def_Nuclease"/>
</dbReference>
<reference evidence="3 5" key="3">
    <citation type="submission" date="2018-06" db="EMBL/GenBank/DDBJ databases">
        <authorList>
            <consortium name="Pathogen Informatics"/>
            <person name="Doyle S."/>
        </authorList>
    </citation>
    <scope>NUCLEOTIDE SEQUENCE [LARGE SCALE GENOMIC DNA]</scope>
    <source>
        <strain evidence="3 5">NCTC11653</strain>
    </source>
</reference>
<dbReference type="InterPro" id="IPR003959">
    <property type="entry name" value="ATPase_AAA_core"/>
</dbReference>
<dbReference type="Pfam" id="PF13304">
    <property type="entry name" value="AAA_21"/>
    <property type="match status" value="1"/>
</dbReference>
<dbReference type="Gene3D" id="3.40.50.300">
    <property type="entry name" value="P-loop containing nucleotide triphosphate hydrolases"/>
    <property type="match status" value="1"/>
</dbReference>
<organism evidence="3 5">
    <name type="scientific">Capnocytophaga sputigena</name>
    <dbReference type="NCBI Taxonomy" id="1019"/>
    <lineage>
        <taxon>Bacteria</taxon>
        <taxon>Pseudomonadati</taxon>
        <taxon>Bacteroidota</taxon>
        <taxon>Flavobacteriia</taxon>
        <taxon>Flavobacteriales</taxon>
        <taxon>Flavobacteriaceae</taxon>
        <taxon>Capnocytophaga</taxon>
    </lineage>
</organism>
<dbReference type="KEGG" id="cspu:CGC55_10565"/>
<proteinExistence type="predicted"/>
<dbReference type="EMBL" id="CP022385">
    <property type="protein sequence ID" value="ATA84913.1"/>
    <property type="molecule type" value="Genomic_DNA"/>
</dbReference>
<sequence length="378" mass="43843">MEETLYIEDFGPILKAELTIKPLMVFIGESGSGKSAILKLMSLLRWVHKRNNLRSYFIKNNLASPQDFAKSLSFQQLLEISGLNEFINENTFFSFAIGEYKYEGKGYQLKEPILKEPFSLDKVLFLSENRGVLPDIFAKNFNRDVDLPYYLEDTYTNFSKAMRAYRKGFEIQSTKLTLLEDEVLEGNPYFVLGKGRNTKEYKLKFENASSGTKTASFVELIVAYHTKNYDFTEVLENQYKRLGMGRFEVKEWNGNKKLSIFIEEPELSLYPSAQRRLVNKLINDCFSFNKLHNTTVHLAFATHSPYIINHLNLLINAYDKHNTHYTEGAALSYENIGVWKVEEGVLKDLKAIDNRFIDVMDLSEDINEIYDNYEAINR</sequence>
<dbReference type="PANTHER" id="PTHR43581">
    <property type="entry name" value="ATP/GTP PHOSPHATASE"/>
    <property type="match status" value="1"/>
</dbReference>
<feature type="domain" description="ATPase AAA-type core" evidence="1">
    <location>
        <begin position="191"/>
        <end position="309"/>
    </location>
</feature>
<accession>A0AAX2ICU8</accession>
<dbReference type="Proteomes" id="UP000249902">
    <property type="component" value="Unassembled WGS sequence"/>
</dbReference>
<keyword evidence="2" id="KW-0547">Nucleotide-binding</keyword>
<evidence type="ECO:0000313" key="3">
    <source>
        <dbReference type="EMBL" id="SQA76205.1"/>
    </source>
</evidence>
<keyword evidence="4" id="KW-1185">Reference proteome</keyword>
<dbReference type="RefSeq" id="WP_002678308.1">
    <property type="nucleotide sequence ID" value="NZ_CAUOUZ010000050.1"/>
</dbReference>
<dbReference type="InterPro" id="IPR027417">
    <property type="entry name" value="P-loop_NTPase"/>
</dbReference>
<dbReference type="GO" id="GO:0016887">
    <property type="term" value="F:ATP hydrolysis activity"/>
    <property type="evidence" value="ECO:0007669"/>
    <property type="project" value="InterPro"/>
</dbReference>
<dbReference type="AlphaFoldDB" id="A0AAX2ICU8"/>
<reference evidence="2" key="1">
    <citation type="journal article" date="2017" name="Genome Announc.">
        <title>Twelve Complete Reference Genomes of Clinical Isolates in the Capnocytophaga Genus.</title>
        <authorList>
            <person name="Villarma A."/>
            <person name="Gulvik C.A."/>
            <person name="Rowe L.A."/>
            <person name="Sheth M."/>
            <person name="Juieng P."/>
            <person name="Nicholson A.C."/>
            <person name="Loparev V.N."/>
            <person name="McQuiston J.R."/>
        </authorList>
    </citation>
    <scope>NUCLEOTIDE SEQUENCE</scope>
    <source>
        <strain evidence="2">KC1668</strain>
    </source>
</reference>
<evidence type="ECO:0000313" key="5">
    <source>
        <dbReference type="Proteomes" id="UP000249902"/>
    </source>
</evidence>
<evidence type="ECO:0000313" key="4">
    <source>
        <dbReference type="Proteomes" id="UP000217301"/>
    </source>
</evidence>
<evidence type="ECO:0000259" key="1">
    <source>
        <dbReference type="Pfam" id="PF13304"/>
    </source>
</evidence>
<name>A0AAX2ICU8_CAPSP</name>
<evidence type="ECO:0000313" key="2">
    <source>
        <dbReference type="EMBL" id="ATA84913.1"/>
    </source>
</evidence>